<keyword evidence="4 5" id="KW-0472">Membrane</keyword>
<feature type="transmembrane region" description="Helical" evidence="5">
    <location>
        <begin position="152"/>
        <end position="180"/>
    </location>
</feature>
<proteinExistence type="predicted"/>
<reference evidence="6 7" key="1">
    <citation type="submission" date="2016-10" db="EMBL/GenBank/DDBJ databases">
        <title>Genome sequence of the ascomycete fungus Penicillium subrubescens.</title>
        <authorList>
            <person name="De Vries R.P."/>
            <person name="Peng M."/>
            <person name="Dilokpimol A."/>
            <person name="Hilden K."/>
            <person name="Makela M.R."/>
            <person name="Grigoriev I."/>
            <person name="Riley R."/>
            <person name="Granchi Z."/>
        </authorList>
    </citation>
    <scope>NUCLEOTIDE SEQUENCE [LARGE SCALE GENOMIC DNA]</scope>
    <source>
        <strain evidence="6 7">CBS 132785</strain>
    </source>
</reference>
<feature type="transmembrane region" description="Helical" evidence="5">
    <location>
        <begin position="240"/>
        <end position="260"/>
    </location>
</feature>
<evidence type="ECO:0000256" key="2">
    <source>
        <dbReference type="ARBA" id="ARBA00022692"/>
    </source>
</evidence>
<protein>
    <submittedName>
        <fullName evidence="6">Protein RTM1</fullName>
    </submittedName>
</protein>
<sequence length="299" mass="33848">MANDSSYVLYHYTPNLPCAILLAILFAFTTVFHLYQRIKAHSKYFNPFIVGGIFQIIGYGARAGSHFFMHSTILYAIQSLLILLAPTLYAASIYMVLGRIISFLHGEHLSYIPVKWMTKVFVAGDILSFILQAAGGGIMTSGSENTIKIGQWVIVAGLCVQLVFFGAFVITSLVFHIKIIRSPTIESERFMNKHGSIWPRDWRGVLFACYSASLLILIRSVYRLVEFVQGNHGYVMSHEVFLYVFDAAMMFLVMGVMNVFHPSFVLNEKAESPVSQPERNFQWKSDVEMQQHSFSSPRD</sequence>
<accession>A0A1Q5TL34</accession>
<name>A0A1Q5TL34_9EURO</name>
<evidence type="ECO:0000256" key="3">
    <source>
        <dbReference type="ARBA" id="ARBA00022989"/>
    </source>
</evidence>
<evidence type="ECO:0000256" key="5">
    <source>
        <dbReference type="SAM" id="Phobius"/>
    </source>
</evidence>
<dbReference type="PANTHER" id="PTHR31465">
    <property type="entry name" value="PROTEIN RTA1-RELATED"/>
    <property type="match status" value="1"/>
</dbReference>
<dbReference type="PANTHER" id="PTHR31465:SF1">
    <property type="entry name" value="PROTEIN RTA1-RELATED"/>
    <property type="match status" value="1"/>
</dbReference>
<dbReference type="AlphaFoldDB" id="A0A1Q5TL34"/>
<feature type="transmembrane region" description="Helical" evidence="5">
    <location>
        <begin position="201"/>
        <end position="220"/>
    </location>
</feature>
<feature type="transmembrane region" description="Helical" evidence="5">
    <location>
        <begin position="12"/>
        <end position="32"/>
    </location>
</feature>
<organism evidence="6 7">
    <name type="scientific">Penicillium subrubescens</name>
    <dbReference type="NCBI Taxonomy" id="1316194"/>
    <lineage>
        <taxon>Eukaryota</taxon>
        <taxon>Fungi</taxon>
        <taxon>Dikarya</taxon>
        <taxon>Ascomycota</taxon>
        <taxon>Pezizomycotina</taxon>
        <taxon>Eurotiomycetes</taxon>
        <taxon>Eurotiomycetidae</taxon>
        <taxon>Eurotiales</taxon>
        <taxon>Aspergillaceae</taxon>
        <taxon>Penicillium</taxon>
    </lineage>
</organism>
<evidence type="ECO:0000313" key="7">
    <source>
        <dbReference type="Proteomes" id="UP000186955"/>
    </source>
</evidence>
<dbReference type="EMBL" id="MNBE01000642">
    <property type="protein sequence ID" value="OKP00942.1"/>
    <property type="molecule type" value="Genomic_DNA"/>
</dbReference>
<dbReference type="STRING" id="1316194.A0A1Q5TL34"/>
<dbReference type="OrthoDB" id="3358017at2759"/>
<gene>
    <name evidence="6" type="ORF">PENSUB_7523</name>
</gene>
<evidence type="ECO:0000256" key="4">
    <source>
        <dbReference type="ARBA" id="ARBA00023136"/>
    </source>
</evidence>
<dbReference type="Pfam" id="PF04479">
    <property type="entry name" value="RTA1"/>
    <property type="match status" value="1"/>
</dbReference>
<keyword evidence="2 5" id="KW-0812">Transmembrane</keyword>
<evidence type="ECO:0000313" key="6">
    <source>
        <dbReference type="EMBL" id="OKP00942.1"/>
    </source>
</evidence>
<comment type="subcellular location">
    <subcellularLocation>
        <location evidence="1">Membrane</location>
        <topology evidence="1">Multi-pass membrane protein</topology>
    </subcellularLocation>
</comment>
<dbReference type="InterPro" id="IPR007568">
    <property type="entry name" value="RTA1"/>
</dbReference>
<dbReference type="Proteomes" id="UP000186955">
    <property type="component" value="Unassembled WGS sequence"/>
</dbReference>
<feature type="transmembrane region" description="Helical" evidence="5">
    <location>
        <begin position="44"/>
        <end position="61"/>
    </location>
</feature>
<feature type="transmembrane region" description="Helical" evidence="5">
    <location>
        <begin position="73"/>
        <end position="97"/>
    </location>
</feature>
<dbReference type="GO" id="GO:0016020">
    <property type="term" value="C:membrane"/>
    <property type="evidence" value="ECO:0007669"/>
    <property type="project" value="UniProtKB-SubCell"/>
</dbReference>
<evidence type="ECO:0000256" key="1">
    <source>
        <dbReference type="ARBA" id="ARBA00004141"/>
    </source>
</evidence>
<keyword evidence="7" id="KW-1185">Reference proteome</keyword>
<comment type="caution">
    <text evidence="6">The sequence shown here is derived from an EMBL/GenBank/DDBJ whole genome shotgun (WGS) entry which is preliminary data.</text>
</comment>
<feature type="transmembrane region" description="Helical" evidence="5">
    <location>
        <begin position="118"/>
        <end position="140"/>
    </location>
</feature>
<keyword evidence="3 5" id="KW-1133">Transmembrane helix</keyword>